<evidence type="ECO:0000256" key="5">
    <source>
        <dbReference type="ARBA" id="ARBA00022679"/>
    </source>
</evidence>
<gene>
    <name evidence="15" type="ORF">DFQ50_104171</name>
</gene>
<dbReference type="PANTHER" id="PTHR30175">
    <property type="entry name" value="PHOSPHOTRANSFERASE SYSTEM TRANSPORT PROTEIN"/>
    <property type="match status" value="1"/>
</dbReference>
<feature type="transmembrane region" description="Helical" evidence="12">
    <location>
        <begin position="337"/>
        <end position="359"/>
    </location>
</feature>
<keyword evidence="3" id="KW-1003">Cell membrane</keyword>
<feature type="transmembrane region" description="Helical" evidence="12">
    <location>
        <begin position="300"/>
        <end position="325"/>
    </location>
</feature>
<comment type="subcellular location">
    <subcellularLocation>
        <location evidence="1">Cell membrane</location>
        <topology evidence="1">Multi-pass membrane protein</topology>
    </subcellularLocation>
</comment>
<keyword evidence="8" id="KW-0418">Kinase</keyword>
<dbReference type="CDD" id="cd00212">
    <property type="entry name" value="PTS_IIB_glc"/>
    <property type="match status" value="1"/>
</dbReference>
<dbReference type="PANTHER" id="PTHR30175:SF1">
    <property type="entry name" value="PTS SYSTEM ARBUTIN-, CELLOBIOSE-, AND SALICIN-SPECIFIC EIIBC COMPONENT-RELATED"/>
    <property type="match status" value="1"/>
</dbReference>
<feature type="domain" description="PTS EIIB type-1" evidence="13">
    <location>
        <begin position="6"/>
        <end position="89"/>
    </location>
</feature>
<evidence type="ECO:0000259" key="14">
    <source>
        <dbReference type="PROSITE" id="PS51103"/>
    </source>
</evidence>
<keyword evidence="10 12" id="KW-0472">Membrane</keyword>
<feature type="active site" description="Phosphocysteine intermediate; for EIIB activity" evidence="11">
    <location>
        <position position="28"/>
    </location>
</feature>
<reference evidence="15 16" key="1">
    <citation type="submission" date="2018-06" db="EMBL/GenBank/DDBJ databases">
        <title>Genomic Encyclopedia of Type Strains, Phase IV (KMG-IV): sequencing the most valuable type-strain genomes for metagenomic binning, comparative biology and taxonomic classification.</title>
        <authorList>
            <person name="Goeker M."/>
        </authorList>
    </citation>
    <scope>NUCLEOTIDE SEQUENCE [LARGE SCALE GENOMIC DNA]</scope>
    <source>
        <strain evidence="15 16">DSM 27453</strain>
    </source>
</reference>
<evidence type="ECO:0000256" key="10">
    <source>
        <dbReference type="ARBA" id="ARBA00023136"/>
    </source>
</evidence>
<keyword evidence="7 12" id="KW-0812">Transmembrane</keyword>
<feature type="transmembrane region" description="Helical" evidence="12">
    <location>
        <begin position="442"/>
        <end position="461"/>
    </location>
</feature>
<evidence type="ECO:0000256" key="3">
    <source>
        <dbReference type="ARBA" id="ARBA00022475"/>
    </source>
</evidence>
<dbReference type="EMBL" id="QNRL01000004">
    <property type="protein sequence ID" value="RBP11650.1"/>
    <property type="molecule type" value="Genomic_DNA"/>
</dbReference>
<dbReference type="SUPFAM" id="SSF55604">
    <property type="entry name" value="Glucose permease domain IIB"/>
    <property type="match status" value="1"/>
</dbReference>
<feature type="transmembrane region" description="Helical" evidence="12">
    <location>
        <begin position="185"/>
        <end position="204"/>
    </location>
</feature>
<evidence type="ECO:0000256" key="1">
    <source>
        <dbReference type="ARBA" id="ARBA00004651"/>
    </source>
</evidence>
<dbReference type="PROSITE" id="PS51098">
    <property type="entry name" value="PTS_EIIB_TYPE_1"/>
    <property type="match status" value="1"/>
</dbReference>
<evidence type="ECO:0000256" key="8">
    <source>
        <dbReference type="ARBA" id="ARBA00022777"/>
    </source>
</evidence>
<evidence type="ECO:0000313" key="15">
    <source>
        <dbReference type="EMBL" id="RBP11650.1"/>
    </source>
</evidence>
<feature type="transmembrane region" description="Helical" evidence="12">
    <location>
        <begin position="365"/>
        <end position="381"/>
    </location>
</feature>
<dbReference type="InterPro" id="IPR036878">
    <property type="entry name" value="Glu_permease_IIB"/>
</dbReference>
<feature type="transmembrane region" description="Helical" evidence="12">
    <location>
        <begin position="110"/>
        <end position="131"/>
    </location>
</feature>
<dbReference type="Pfam" id="PF02378">
    <property type="entry name" value="PTS_EIIC"/>
    <property type="match status" value="1"/>
</dbReference>
<dbReference type="InterPro" id="IPR013013">
    <property type="entry name" value="PTS_EIIC_1"/>
</dbReference>
<evidence type="ECO:0000256" key="11">
    <source>
        <dbReference type="PROSITE-ProRule" id="PRU00421"/>
    </source>
</evidence>
<evidence type="ECO:0000256" key="2">
    <source>
        <dbReference type="ARBA" id="ARBA00022448"/>
    </source>
</evidence>
<dbReference type="RefSeq" id="WP_113857921.1">
    <property type="nucleotide sequence ID" value="NZ_QNRL01000004.1"/>
</dbReference>
<dbReference type="InterPro" id="IPR050558">
    <property type="entry name" value="PTS_Sugar-Specific_Components"/>
</dbReference>
<keyword evidence="5" id="KW-0808">Transferase</keyword>
<sequence length="469" mass="50089">MREDYSGHLSDLVAAVGGKENIIYITHCATRLRLSLQDNHKANLEEIGNLERVKGVFNVGDQLQIIYGAGRVNEVCQALKETLSLDEANLQSSQQRQKPLQRFVKSISDVFLEIMPSILAAALLMGLTSLLTTKGLFGDRSIVEMYPQISGLNRLIAIASSGIFALLPMVVAWSATRRYGGRSALGLAIGAIMVHPGLVDAFSAASGNAAAETISIFGLPVELVGFQGGIIIALMIGYTVAWLDQYFNRKLPDIIKFVLSPMLTILLSSLLLFTIIGPFGRLLGSGITGGLLWMAEYLGIFGYMIFGAVQQLIVITGLHHTFGAIEGQLLASTGRDFLNPLMSVALMGQGGAVVGYMLLHFNDKKVQTLCVSAFTSILFGISEPALFGVNLKYRFPLMAGCVAGAAGAAWVYLSKLTAVGYGTTALPGITIVDPANHGHVNYVVAHLLALTTGAILTYIAGKFATRAEC</sequence>
<dbReference type="PROSITE" id="PS01035">
    <property type="entry name" value="PTS_EIIB_TYPE_1_CYS"/>
    <property type="match status" value="1"/>
</dbReference>
<evidence type="ECO:0000259" key="13">
    <source>
        <dbReference type="PROSITE" id="PS51098"/>
    </source>
</evidence>
<dbReference type="PROSITE" id="PS51103">
    <property type="entry name" value="PTS_EIIC_TYPE_1"/>
    <property type="match status" value="1"/>
</dbReference>
<keyword evidence="2" id="KW-0813">Transport</keyword>
<evidence type="ECO:0000256" key="9">
    <source>
        <dbReference type="ARBA" id="ARBA00022989"/>
    </source>
</evidence>
<dbReference type="InterPro" id="IPR018113">
    <property type="entry name" value="PTrfase_EIIB_Cys"/>
</dbReference>
<evidence type="ECO:0000313" key="16">
    <source>
        <dbReference type="Proteomes" id="UP000253201"/>
    </source>
</evidence>
<feature type="transmembrane region" description="Helical" evidence="12">
    <location>
        <begin position="151"/>
        <end position="173"/>
    </location>
</feature>
<feature type="transmembrane region" description="Helical" evidence="12">
    <location>
        <begin position="224"/>
        <end position="243"/>
    </location>
</feature>
<keyword evidence="9 12" id="KW-1133">Transmembrane helix</keyword>
<dbReference type="InterPro" id="IPR003352">
    <property type="entry name" value="PTS_EIIC"/>
</dbReference>
<dbReference type="Pfam" id="PF00367">
    <property type="entry name" value="PTS_EIIB"/>
    <property type="match status" value="1"/>
</dbReference>
<keyword evidence="6" id="KW-0598">Phosphotransferase system</keyword>
<proteinExistence type="predicted"/>
<accession>A0ABX9FWZ4</accession>
<feature type="domain" description="PTS EIIC type-1" evidence="14">
    <location>
        <begin position="105"/>
        <end position="469"/>
    </location>
</feature>
<dbReference type="Proteomes" id="UP000253201">
    <property type="component" value="Unassembled WGS sequence"/>
</dbReference>
<protein>
    <submittedName>
        <fullName evidence="15">PTS system sucrose-specific IIC component</fullName>
    </submittedName>
</protein>
<dbReference type="InterPro" id="IPR001996">
    <property type="entry name" value="PTS_IIB_1"/>
</dbReference>
<organism evidence="15 16">
    <name type="scientific">Pseudocitrobacter faecalis</name>
    <dbReference type="NCBI Taxonomy" id="1398493"/>
    <lineage>
        <taxon>Bacteria</taxon>
        <taxon>Pseudomonadati</taxon>
        <taxon>Pseudomonadota</taxon>
        <taxon>Gammaproteobacteria</taxon>
        <taxon>Enterobacterales</taxon>
        <taxon>Enterobacteriaceae</taxon>
        <taxon>Pseudocitrobacter</taxon>
    </lineage>
</organism>
<dbReference type="Gene3D" id="3.30.1360.60">
    <property type="entry name" value="Glucose permease domain IIB"/>
    <property type="match status" value="1"/>
</dbReference>
<keyword evidence="16" id="KW-1185">Reference proteome</keyword>
<comment type="caution">
    <text evidence="15">The sequence shown here is derived from an EMBL/GenBank/DDBJ whole genome shotgun (WGS) entry which is preliminary data.</text>
</comment>
<evidence type="ECO:0000256" key="6">
    <source>
        <dbReference type="ARBA" id="ARBA00022683"/>
    </source>
</evidence>
<evidence type="ECO:0000256" key="12">
    <source>
        <dbReference type="SAM" id="Phobius"/>
    </source>
</evidence>
<evidence type="ECO:0000256" key="4">
    <source>
        <dbReference type="ARBA" id="ARBA00022597"/>
    </source>
</evidence>
<evidence type="ECO:0000256" key="7">
    <source>
        <dbReference type="ARBA" id="ARBA00022692"/>
    </source>
</evidence>
<feature type="transmembrane region" description="Helical" evidence="12">
    <location>
        <begin position="255"/>
        <end position="280"/>
    </location>
</feature>
<keyword evidence="4" id="KW-0762">Sugar transport</keyword>
<name>A0ABX9FWZ4_9ENTR</name>